<accession>A0ABW2KR55</accession>
<dbReference type="SUPFAM" id="SSF55781">
    <property type="entry name" value="GAF domain-like"/>
    <property type="match status" value="1"/>
</dbReference>
<dbReference type="InterPro" id="IPR000700">
    <property type="entry name" value="PAS-assoc_C"/>
</dbReference>
<dbReference type="PROSITE" id="PS50883">
    <property type="entry name" value="EAL"/>
    <property type="match status" value="1"/>
</dbReference>
<dbReference type="InterPro" id="IPR013767">
    <property type="entry name" value="PAS_fold"/>
</dbReference>
<feature type="domain" description="PAC" evidence="3">
    <location>
        <begin position="251"/>
        <end position="303"/>
    </location>
</feature>
<dbReference type="InterPro" id="IPR035919">
    <property type="entry name" value="EAL_sf"/>
</dbReference>
<dbReference type="Pfam" id="PF00990">
    <property type="entry name" value="GGDEF"/>
    <property type="match status" value="1"/>
</dbReference>
<dbReference type="Pfam" id="PF00563">
    <property type="entry name" value="EAL"/>
    <property type="match status" value="1"/>
</dbReference>
<dbReference type="Gene3D" id="3.30.70.270">
    <property type="match status" value="1"/>
</dbReference>
<dbReference type="NCBIfam" id="TIGR00229">
    <property type="entry name" value="sensory_box"/>
    <property type="match status" value="1"/>
</dbReference>
<dbReference type="CDD" id="cd00130">
    <property type="entry name" value="PAS"/>
    <property type="match status" value="1"/>
</dbReference>
<dbReference type="InterPro" id="IPR003018">
    <property type="entry name" value="GAF"/>
</dbReference>
<dbReference type="InterPro" id="IPR052155">
    <property type="entry name" value="Biofilm_reg_signaling"/>
</dbReference>
<dbReference type="InterPro" id="IPR001633">
    <property type="entry name" value="EAL_dom"/>
</dbReference>
<evidence type="ECO:0000259" key="2">
    <source>
        <dbReference type="PROSITE" id="PS50112"/>
    </source>
</evidence>
<dbReference type="Proteomes" id="UP001596456">
    <property type="component" value="Unassembled WGS sequence"/>
</dbReference>
<dbReference type="InterPro" id="IPR029787">
    <property type="entry name" value="Nucleotide_cyclase"/>
</dbReference>
<dbReference type="InterPro" id="IPR029016">
    <property type="entry name" value="GAF-like_dom_sf"/>
</dbReference>
<dbReference type="SMART" id="SM00065">
    <property type="entry name" value="GAF"/>
    <property type="match status" value="1"/>
</dbReference>
<dbReference type="Gene3D" id="3.30.450.20">
    <property type="entry name" value="PAS domain"/>
    <property type="match status" value="1"/>
</dbReference>
<dbReference type="EMBL" id="JBHTCM010000004">
    <property type="protein sequence ID" value="MFC7331883.1"/>
    <property type="molecule type" value="Genomic_DNA"/>
</dbReference>
<dbReference type="NCBIfam" id="TIGR00254">
    <property type="entry name" value="GGDEF"/>
    <property type="match status" value="1"/>
</dbReference>
<dbReference type="Pfam" id="PF00989">
    <property type="entry name" value="PAS"/>
    <property type="match status" value="1"/>
</dbReference>
<dbReference type="InterPro" id="IPR043128">
    <property type="entry name" value="Rev_trsase/Diguanyl_cyclase"/>
</dbReference>
<dbReference type="CDD" id="cd01949">
    <property type="entry name" value="GGDEF"/>
    <property type="match status" value="1"/>
</dbReference>
<dbReference type="SUPFAM" id="SSF55785">
    <property type="entry name" value="PYP-like sensor domain (PAS domain)"/>
    <property type="match status" value="1"/>
</dbReference>
<dbReference type="PROSITE" id="PS50113">
    <property type="entry name" value="PAC"/>
    <property type="match status" value="1"/>
</dbReference>
<dbReference type="RefSeq" id="WP_377355940.1">
    <property type="nucleotide sequence ID" value="NZ_JBHTCM010000004.1"/>
</dbReference>
<dbReference type="InterPro" id="IPR000014">
    <property type="entry name" value="PAS"/>
</dbReference>
<evidence type="ECO:0000256" key="1">
    <source>
        <dbReference type="SAM" id="Coils"/>
    </source>
</evidence>
<evidence type="ECO:0000259" key="3">
    <source>
        <dbReference type="PROSITE" id="PS50113"/>
    </source>
</evidence>
<dbReference type="InterPro" id="IPR000160">
    <property type="entry name" value="GGDEF_dom"/>
</dbReference>
<gene>
    <name evidence="6" type="ORF">ACFQPS_01785</name>
</gene>
<dbReference type="SUPFAM" id="SSF55073">
    <property type="entry name" value="Nucleotide cyclase"/>
    <property type="match status" value="1"/>
</dbReference>
<comment type="caution">
    <text evidence="6">The sequence shown here is derived from an EMBL/GenBank/DDBJ whole genome shotgun (WGS) entry which is preliminary data.</text>
</comment>
<evidence type="ECO:0000259" key="4">
    <source>
        <dbReference type="PROSITE" id="PS50883"/>
    </source>
</evidence>
<dbReference type="PANTHER" id="PTHR44757:SF2">
    <property type="entry name" value="BIOFILM ARCHITECTURE MAINTENANCE PROTEIN MBAA"/>
    <property type="match status" value="1"/>
</dbReference>
<dbReference type="CDD" id="cd01948">
    <property type="entry name" value="EAL"/>
    <property type="match status" value="1"/>
</dbReference>
<dbReference type="Pfam" id="PF01590">
    <property type="entry name" value="GAF"/>
    <property type="match status" value="1"/>
</dbReference>
<protein>
    <submittedName>
        <fullName evidence="6">Bifunctional diguanylate cyclase/phosphodiesterase</fullName>
    </submittedName>
</protein>
<sequence length="742" mass="80324">MSGSRALGHLARSGPFLKRDLAGCLRAVTETAAAILAVGRASVWFFGEDGRSLRAADLFDVAGGSHAAGVTLDLGGRGVYRAALETERLLRIEDVGRSSPLADLRGSPLVPEGNSARLDAPVVHQGRLAGVVCCEHTGGPRAWTEEEEAIAASLADFVALALTADEARRAEERAREAERRWRDLFENAVEGVFRMDLAGRLRAVNPALVEILGYGTADALLAAVPDGRALVAVPADRAELRSRLRGEGTVRGFETTVQRADGDLIWVSLNLRRHLGAGGEPSGYEGTLEDISHRRRMEQEAAHVALHDGLTGLPNRTLLVDRLAQALRRRRAGQSPGFGVFLVDCDNFRMVNNTLGHALGDRMLAEIARRLSRLLGPGDTLARLGSDDFAVLCEQSWTPDLALRRAEEMRLAVMAPMEVPGHHDLFPSVSVAVVLDHGERETPDEVLRDLGIAVHYAKARGRARCISFEPAMRTAPLQALRLQTELRRALERDEIGLALQPVVDLPGRRLIGFEALARWAHPGRGSVPPAEFIPIAEESGLIVALGEMVLRKACALLRTWQPRLGATALTVSVNVSPVQLARPDLFELVDGVIAATGADVRRLKLEVTETALAQDLDIVSSRLDGLRQRGFRILIDDFGTGYSSLSRLHRLPFDGLKVDQSFVRPMLHDEDCRNIVRTVVALGHALGVDIVAEGVEDPETGRELARMGCTSAQGYHFGRPLSPADAGRLVERLSGGGPLFLP</sequence>
<organism evidence="6 7">
    <name type="scientific">Rhodocista pekingensis</name>
    <dbReference type="NCBI Taxonomy" id="201185"/>
    <lineage>
        <taxon>Bacteria</taxon>
        <taxon>Pseudomonadati</taxon>
        <taxon>Pseudomonadota</taxon>
        <taxon>Alphaproteobacteria</taxon>
        <taxon>Rhodospirillales</taxon>
        <taxon>Azospirillaceae</taxon>
        <taxon>Rhodocista</taxon>
    </lineage>
</organism>
<name>A0ABW2KR55_9PROT</name>
<evidence type="ECO:0000259" key="5">
    <source>
        <dbReference type="PROSITE" id="PS50887"/>
    </source>
</evidence>
<dbReference type="PROSITE" id="PS50887">
    <property type="entry name" value="GGDEF"/>
    <property type="match status" value="1"/>
</dbReference>
<dbReference type="SMART" id="SM00052">
    <property type="entry name" value="EAL"/>
    <property type="match status" value="1"/>
</dbReference>
<dbReference type="PANTHER" id="PTHR44757">
    <property type="entry name" value="DIGUANYLATE CYCLASE DGCP"/>
    <property type="match status" value="1"/>
</dbReference>
<dbReference type="PROSITE" id="PS50112">
    <property type="entry name" value="PAS"/>
    <property type="match status" value="1"/>
</dbReference>
<feature type="domain" description="PAS" evidence="2">
    <location>
        <begin position="177"/>
        <end position="220"/>
    </location>
</feature>
<evidence type="ECO:0000313" key="7">
    <source>
        <dbReference type="Proteomes" id="UP001596456"/>
    </source>
</evidence>
<keyword evidence="1" id="KW-0175">Coiled coil</keyword>
<dbReference type="SUPFAM" id="SSF141868">
    <property type="entry name" value="EAL domain-like"/>
    <property type="match status" value="1"/>
</dbReference>
<proteinExistence type="predicted"/>
<dbReference type="Gene3D" id="3.30.450.40">
    <property type="match status" value="1"/>
</dbReference>
<reference evidence="7" key="1">
    <citation type="journal article" date="2019" name="Int. J. Syst. Evol. Microbiol.">
        <title>The Global Catalogue of Microorganisms (GCM) 10K type strain sequencing project: providing services to taxonomists for standard genome sequencing and annotation.</title>
        <authorList>
            <consortium name="The Broad Institute Genomics Platform"/>
            <consortium name="The Broad Institute Genome Sequencing Center for Infectious Disease"/>
            <person name="Wu L."/>
            <person name="Ma J."/>
        </authorList>
    </citation>
    <scope>NUCLEOTIDE SEQUENCE [LARGE SCALE GENOMIC DNA]</scope>
    <source>
        <strain evidence="7">CGMCC 1.16275</strain>
    </source>
</reference>
<feature type="domain" description="GGDEF" evidence="5">
    <location>
        <begin position="336"/>
        <end position="470"/>
    </location>
</feature>
<keyword evidence="7" id="KW-1185">Reference proteome</keyword>
<feature type="coiled-coil region" evidence="1">
    <location>
        <begin position="160"/>
        <end position="187"/>
    </location>
</feature>
<dbReference type="Gene3D" id="3.20.20.450">
    <property type="entry name" value="EAL domain"/>
    <property type="match status" value="1"/>
</dbReference>
<dbReference type="SMART" id="SM00267">
    <property type="entry name" value="GGDEF"/>
    <property type="match status" value="1"/>
</dbReference>
<evidence type="ECO:0000313" key="6">
    <source>
        <dbReference type="EMBL" id="MFC7331883.1"/>
    </source>
</evidence>
<feature type="domain" description="EAL" evidence="4">
    <location>
        <begin position="479"/>
        <end position="734"/>
    </location>
</feature>
<dbReference type="InterPro" id="IPR035965">
    <property type="entry name" value="PAS-like_dom_sf"/>
</dbReference>